<accession>A0A8J7MW85</accession>
<proteinExistence type="predicted"/>
<evidence type="ECO:0008006" key="3">
    <source>
        <dbReference type="Google" id="ProtNLM"/>
    </source>
</evidence>
<sequence length="74" mass="8289">MPNRSTSLLTTKQLPEITGLSVSFFEKGRIYGYGPRYIRIQSGAKAGKVLYRREDVENWLIAQACTPEAGRHGC</sequence>
<keyword evidence="2" id="KW-1185">Reference proteome</keyword>
<evidence type="ECO:0000313" key="1">
    <source>
        <dbReference type="EMBL" id="MBL4929024.1"/>
    </source>
</evidence>
<dbReference type="RefSeq" id="WP_202661566.1">
    <property type="nucleotide sequence ID" value="NZ_JAESVP010000006.1"/>
</dbReference>
<name>A0A8J7MW85_9RHOB</name>
<evidence type="ECO:0000313" key="2">
    <source>
        <dbReference type="Proteomes" id="UP000619033"/>
    </source>
</evidence>
<dbReference type="AlphaFoldDB" id="A0A8J7MW85"/>
<comment type="caution">
    <text evidence="1">The sequence shown here is derived from an EMBL/GenBank/DDBJ whole genome shotgun (WGS) entry which is preliminary data.</text>
</comment>
<dbReference type="EMBL" id="JAESVP010000006">
    <property type="protein sequence ID" value="MBL4929024.1"/>
    <property type="molecule type" value="Genomic_DNA"/>
</dbReference>
<organism evidence="1 2">
    <name type="scientific">Fuscibacter oryzae</name>
    <dbReference type="NCBI Taxonomy" id="2803939"/>
    <lineage>
        <taxon>Bacteria</taxon>
        <taxon>Pseudomonadati</taxon>
        <taxon>Pseudomonadota</taxon>
        <taxon>Alphaproteobacteria</taxon>
        <taxon>Rhodobacterales</taxon>
        <taxon>Paracoccaceae</taxon>
        <taxon>Fuscibacter</taxon>
    </lineage>
</organism>
<dbReference type="SUPFAM" id="SSF46955">
    <property type="entry name" value="Putative DNA-binding domain"/>
    <property type="match status" value="1"/>
</dbReference>
<protein>
    <recommendedName>
        <fullName evidence="3">DNA-binding protein</fullName>
    </recommendedName>
</protein>
<dbReference type="Proteomes" id="UP000619033">
    <property type="component" value="Unassembled WGS sequence"/>
</dbReference>
<dbReference type="InterPro" id="IPR009061">
    <property type="entry name" value="DNA-bd_dom_put_sf"/>
</dbReference>
<reference evidence="1" key="1">
    <citation type="submission" date="2021-01" db="EMBL/GenBank/DDBJ databases">
        <title>Genome seq and assembly of Tabrizicola sp. KVB23.</title>
        <authorList>
            <person name="Chhetri G."/>
        </authorList>
    </citation>
    <scope>NUCLEOTIDE SEQUENCE</scope>
    <source>
        <strain evidence="1">KVB23</strain>
    </source>
</reference>
<gene>
    <name evidence="1" type="ORF">JI744_12990</name>
</gene>